<dbReference type="Proteomes" id="UP000789570">
    <property type="component" value="Unassembled WGS sequence"/>
</dbReference>
<proteinExistence type="predicted"/>
<evidence type="ECO:0000313" key="1">
    <source>
        <dbReference type="EMBL" id="CAG8542127.1"/>
    </source>
</evidence>
<dbReference type="EMBL" id="CAJVPQ010001266">
    <property type="protein sequence ID" value="CAG8542127.1"/>
    <property type="molecule type" value="Genomic_DNA"/>
</dbReference>
<dbReference type="AlphaFoldDB" id="A0A9N9ARB3"/>
<protein>
    <submittedName>
        <fullName evidence="1">7662_t:CDS:1</fullName>
    </submittedName>
</protein>
<reference evidence="1" key="1">
    <citation type="submission" date="2021-06" db="EMBL/GenBank/DDBJ databases">
        <authorList>
            <person name="Kallberg Y."/>
            <person name="Tangrot J."/>
            <person name="Rosling A."/>
        </authorList>
    </citation>
    <scope>NUCLEOTIDE SEQUENCE</scope>
    <source>
        <strain evidence="1">UK204</strain>
    </source>
</reference>
<name>A0A9N9ARB3_9GLOM</name>
<dbReference type="OrthoDB" id="2427296at2759"/>
<comment type="caution">
    <text evidence="1">The sequence shown here is derived from an EMBL/GenBank/DDBJ whole genome shotgun (WGS) entry which is preliminary data.</text>
</comment>
<organism evidence="1 2">
    <name type="scientific">Funneliformis caledonium</name>
    <dbReference type="NCBI Taxonomy" id="1117310"/>
    <lineage>
        <taxon>Eukaryota</taxon>
        <taxon>Fungi</taxon>
        <taxon>Fungi incertae sedis</taxon>
        <taxon>Mucoromycota</taxon>
        <taxon>Glomeromycotina</taxon>
        <taxon>Glomeromycetes</taxon>
        <taxon>Glomerales</taxon>
        <taxon>Glomeraceae</taxon>
        <taxon>Funneliformis</taxon>
    </lineage>
</organism>
<keyword evidence="2" id="KW-1185">Reference proteome</keyword>
<sequence>MYYSDDKNICQHLCGGIEKYLETCNHYLLYNNLKNLNSETPLHITIQGTHHPSQHMFNNIIPKISQINLTYSIRNSITLSRRVDHRIAKEIKAKLLTLFNGVSEKIISKTLANQCEICDNDKFQRLIIRDDRKFKDNTGL</sequence>
<accession>A0A9N9ARB3</accession>
<evidence type="ECO:0000313" key="2">
    <source>
        <dbReference type="Proteomes" id="UP000789570"/>
    </source>
</evidence>
<gene>
    <name evidence="1" type="ORF">FCALED_LOCUS5692</name>
</gene>